<gene>
    <name evidence="1" type="ORF">E2C01_097601</name>
</gene>
<dbReference type="Proteomes" id="UP000324222">
    <property type="component" value="Unassembled WGS sequence"/>
</dbReference>
<dbReference type="EMBL" id="VSRR010129692">
    <property type="protein sequence ID" value="MPD02046.1"/>
    <property type="molecule type" value="Genomic_DNA"/>
</dbReference>
<organism evidence="1 2">
    <name type="scientific">Portunus trituberculatus</name>
    <name type="common">Swimming crab</name>
    <name type="synonym">Neptunus trituberculatus</name>
    <dbReference type="NCBI Taxonomy" id="210409"/>
    <lineage>
        <taxon>Eukaryota</taxon>
        <taxon>Metazoa</taxon>
        <taxon>Ecdysozoa</taxon>
        <taxon>Arthropoda</taxon>
        <taxon>Crustacea</taxon>
        <taxon>Multicrustacea</taxon>
        <taxon>Malacostraca</taxon>
        <taxon>Eumalacostraca</taxon>
        <taxon>Eucarida</taxon>
        <taxon>Decapoda</taxon>
        <taxon>Pleocyemata</taxon>
        <taxon>Brachyura</taxon>
        <taxon>Eubrachyura</taxon>
        <taxon>Portunoidea</taxon>
        <taxon>Portunidae</taxon>
        <taxon>Portuninae</taxon>
        <taxon>Portunus</taxon>
    </lineage>
</organism>
<keyword evidence="2" id="KW-1185">Reference proteome</keyword>
<sequence length="86" mass="9401">MASHPKFRVTKPFYILNIAENNPPLPLYCFKSIIKSGRVLAMDVIGPSSEPGCCPSTLPPNITTFTPSTSLLLCYRDASQQEGTIN</sequence>
<accession>A0A5B7K596</accession>
<dbReference type="AlphaFoldDB" id="A0A5B7K596"/>
<protein>
    <submittedName>
        <fullName evidence="1">Uncharacterized protein</fullName>
    </submittedName>
</protein>
<reference evidence="1 2" key="1">
    <citation type="submission" date="2019-05" db="EMBL/GenBank/DDBJ databases">
        <title>Another draft genome of Portunus trituberculatus and its Hox gene families provides insights of decapod evolution.</title>
        <authorList>
            <person name="Jeong J.-H."/>
            <person name="Song I."/>
            <person name="Kim S."/>
            <person name="Choi T."/>
            <person name="Kim D."/>
            <person name="Ryu S."/>
            <person name="Kim W."/>
        </authorList>
    </citation>
    <scope>NUCLEOTIDE SEQUENCE [LARGE SCALE GENOMIC DNA]</scope>
    <source>
        <tissue evidence="1">Muscle</tissue>
    </source>
</reference>
<evidence type="ECO:0000313" key="2">
    <source>
        <dbReference type="Proteomes" id="UP000324222"/>
    </source>
</evidence>
<comment type="caution">
    <text evidence="1">The sequence shown here is derived from an EMBL/GenBank/DDBJ whole genome shotgun (WGS) entry which is preliminary data.</text>
</comment>
<evidence type="ECO:0000313" key="1">
    <source>
        <dbReference type="EMBL" id="MPD02046.1"/>
    </source>
</evidence>
<proteinExistence type="predicted"/>
<name>A0A5B7K596_PORTR</name>